<keyword evidence="2" id="KW-0805">Transcription regulation</keyword>
<evidence type="ECO:0000256" key="3">
    <source>
        <dbReference type="ARBA" id="ARBA00023082"/>
    </source>
</evidence>
<dbReference type="RefSeq" id="WP_187005360.1">
    <property type="nucleotide sequence ID" value="NZ_JACRWD010000001.1"/>
</dbReference>
<evidence type="ECO:0000256" key="4">
    <source>
        <dbReference type="ARBA" id="ARBA00023125"/>
    </source>
</evidence>
<evidence type="ECO:0000256" key="5">
    <source>
        <dbReference type="ARBA" id="ARBA00023163"/>
    </source>
</evidence>
<dbReference type="Pfam" id="PF04542">
    <property type="entry name" value="Sigma70_r2"/>
    <property type="match status" value="1"/>
</dbReference>
<evidence type="ECO:0000259" key="7">
    <source>
        <dbReference type="Pfam" id="PF08281"/>
    </source>
</evidence>
<evidence type="ECO:0000256" key="1">
    <source>
        <dbReference type="ARBA" id="ARBA00010641"/>
    </source>
</evidence>
<dbReference type="PANTHER" id="PTHR43133">
    <property type="entry name" value="RNA POLYMERASE ECF-TYPE SIGMA FACTO"/>
    <property type="match status" value="1"/>
</dbReference>
<sequence>MKDKLIIKYIKKCNQRGMEMLIDTYGGLLASVIRTHLNPLIDYEEECISDVLFLIWENIDGFNSKESTFKNWICAIAKYKAIDYKRKYISKINLEIDSNTSYIDINLARLELEEEINEILNCLNDKDKELFIRYYLNGYKLEEIAKDTNTNVTNLHSRLSRGRKKIRKSILK</sequence>
<dbReference type="Gene3D" id="1.10.1740.10">
    <property type="match status" value="1"/>
</dbReference>
<accession>A0ABR7K1S6</accession>
<dbReference type="SUPFAM" id="SSF88946">
    <property type="entry name" value="Sigma2 domain of RNA polymerase sigma factors"/>
    <property type="match status" value="1"/>
</dbReference>
<dbReference type="NCBIfam" id="TIGR02937">
    <property type="entry name" value="sigma70-ECF"/>
    <property type="match status" value="1"/>
</dbReference>
<dbReference type="EMBL" id="JACRWD010000001">
    <property type="protein sequence ID" value="MBC6003042.1"/>
    <property type="molecule type" value="Genomic_DNA"/>
</dbReference>
<evidence type="ECO:0000259" key="6">
    <source>
        <dbReference type="Pfam" id="PF04542"/>
    </source>
</evidence>
<dbReference type="InterPro" id="IPR013324">
    <property type="entry name" value="RNA_pol_sigma_r3/r4-like"/>
</dbReference>
<gene>
    <name evidence="8" type="ORF">H8891_04445</name>
</gene>
<dbReference type="InterPro" id="IPR039425">
    <property type="entry name" value="RNA_pol_sigma-70-like"/>
</dbReference>
<dbReference type="SUPFAM" id="SSF88659">
    <property type="entry name" value="Sigma3 and sigma4 domains of RNA polymerase sigma factors"/>
    <property type="match status" value="1"/>
</dbReference>
<dbReference type="InterPro" id="IPR014284">
    <property type="entry name" value="RNA_pol_sigma-70_dom"/>
</dbReference>
<dbReference type="Proteomes" id="UP000611796">
    <property type="component" value="Unassembled WGS sequence"/>
</dbReference>
<dbReference type="Pfam" id="PF08281">
    <property type="entry name" value="Sigma70_r4_2"/>
    <property type="match status" value="1"/>
</dbReference>
<dbReference type="Gene3D" id="1.10.10.10">
    <property type="entry name" value="Winged helix-like DNA-binding domain superfamily/Winged helix DNA-binding domain"/>
    <property type="match status" value="1"/>
</dbReference>
<dbReference type="PANTHER" id="PTHR43133:SF8">
    <property type="entry name" value="RNA POLYMERASE SIGMA FACTOR HI_1459-RELATED"/>
    <property type="match status" value="1"/>
</dbReference>
<keyword evidence="9" id="KW-1185">Reference proteome</keyword>
<comment type="similarity">
    <text evidence="1">Belongs to the sigma-70 factor family. ECF subfamily.</text>
</comment>
<feature type="domain" description="RNA polymerase sigma factor 70 region 4 type 2" evidence="7">
    <location>
        <begin position="114"/>
        <end position="166"/>
    </location>
</feature>
<evidence type="ECO:0000256" key="2">
    <source>
        <dbReference type="ARBA" id="ARBA00023015"/>
    </source>
</evidence>
<dbReference type="InterPro" id="IPR036388">
    <property type="entry name" value="WH-like_DNA-bd_sf"/>
</dbReference>
<dbReference type="InterPro" id="IPR013325">
    <property type="entry name" value="RNA_pol_sigma_r2"/>
</dbReference>
<keyword evidence="3" id="KW-0731">Sigma factor</keyword>
<feature type="domain" description="RNA polymerase sigma-70 region 2" evidence="6">
    <location>
        <begin position="21"/>
        <end position="87"/>
    </location>
</feature>
<dbReference type="InterPro" id="IPR007627">
    <property type="entry name" value="RNA_pol_sigma70_r2"/>
</dbReference>
<protein>
    <submittedName>
        <fullName evidence="8">Sigma-70 family RNA polymerase sigma factor</fullName>
    </submittedName>
</protein>
<proteinExistence type="inferred from homology"/>
<dbReference type="CDD" id="cd06171">
    <property type="entry name" value="Sigma70_r4"/>
    <property type="match status" value="1"/>
</dbReference>
<evidence type="ECO:0000313" key="9">
    <source>
        <dbReference type="Proteomes" id="UP000611796"/>
    </source>
</evidence>
<name>A0ABR7K1S6_9FIRM</name>
<evidence type="ECO:0000313" key="8">
    <source>
        <dbReference type="EMBL" id="MBC6003042.1"/>
    </source>
</evidence>
<organism evidence="8 9">
    <name type="scientific">Paeniclostridium hominis</name>
    <dbReference type="NCBI Taxonomy" id="2764329"/>
    <lineage>
        <taxon>Bacteria</taxon>
        <taxon>Bacillati</taxon>
        <taxon>Bacillota</taxon>
        <taxon>Clostridia</taxon>
        <taxon>Peptostreptococcales</taxon>
        <taxon>Peptostreptococcaceae</taxon>
        <taxon>Paeniclostridium</taxon>
    </lineage>
</organism>
<keyword evidence="5" id="KW-0804">Transcription</keyword>
<comment type="caution">
    <text evidence="8">The sequence shown here is derived from an EMBL/GenBank/DDBJ whole genome shotgun (WGS) entry which is preliminary data.</text>
</comment>
<dbReference type="InterPro" id="IPR013249">
    <property type="entry name" value="RNA_pol_sigma70_r4_t2"/>
</dbReference>
<keyword evidence="4" id="KW-0238">DNA-binding</keyword>
<reference evidence="8 9" key="1">
    <citation type="submission" date="2020-08" db="EMBL/GenBank/DDBJ databases">
        <authorList>
            <person name="Liu C."/>
            <person name="Sun Q."/>
        </authorList>
    </citation>
    <scope>NUCLEOTIDE SEQUENCE [LARGE SCALE GENOMIC DNA]</scope>
    <source>
        <strain evidence="8 9">NSJ-45</strain>
    </source>
</reference>